<dbReference type="EMBL" id="AHEZ01000018">
    <property type="protein sequence ID" value="EOP75453.1"/>
    <property type="molecule type" value="Genomic_DNA"/>
</dbReference>
<dbReference type="HOGENOM" id="CLU_042765_6_3_9"/>
<sequence length="37" mass="4308">MNLSISVEPQLFSKELQRYMSPHTLGKLARKNRLLAH</sequence>
<comment type="caution">
    <text evidence="1">The sequence shown here is derived from an EMBL/GenBank/DDBJ whole genome shotgun (WGS) entry which is preliminary data.</text>
</comment>
<dbReference type="Proteomes" id="UP000014019">
    <property type="component" value="Unassembled WGS sequence"/>
</dbReference>
<gene>
    <name evidence="1" type="ORF">IIQ_05546</name>
</gene>
<accession>R8QY88</accession>
<evidence type="ECO:0000313" key="1">
    <source>
        <dbReference type="EMBL" id="EOP75453.1"/>
    </source>
</evidence>
<reference evidence="1 2" key="1">
    <citation type="submission" date="2012-12" db="EMBL/GenBank/DDBJ databases">
        <title>The Genome Sequence of Bacillus cereus VD118.</title>
        <authorList>
            <consortium name="The Broad Institute Genome Sequencing Platform"/>
            <consortium name="The Broad Institute Genome Sequencing Center for Infectious Disease"/>
            <person name="Feldgarden M."/>
            <person name="Van der Auwera G.A."/>
            <person name="Mahillon J."/>
            <person name="Duprez V."/>
            <person name="Timmery S."/>
            <person name="Mattelet C."/>
            <person name="Dierick K."/>
            <person name="Sun M."/>
            <person name="Yu Z."/>
            <person name="Zhu L."/>
            <person name="Hu X."/>
            <person name="Shank E.B."/>
            <person name="Swiecicka I."/>
            <person name="Hansen B.M."/>
            <person name="Andrup L."/>
            <person name="Walker B."/>
            <person name="Young S.K."/>
            <person name="Zeng Q."/>
            <person name="Gargeya S."/>
            <person name="Fitzgerald M."/>
            <person name="Haas B."/>
            <person name="Abouelleil A."/>
            <person name="Alvarado L."/>
            <person name="Arachchi H.M."/>
            <person name="Berlin A.M."/>
            <person name="Chapman S.B."/>
            <person name="Dewar J."/>
            <person name="Goldberg J."/>
            <person name="Griggs A."/>
            <person name="Gujja S."/>
            <person name="Hansen M."/>
            <person name="Howarth C."/>
            <person name="Imamovic A."/>
            <person name="Larimer J."/>
            <person name="McCowan C."/>
            <person name="Murphy C."/>
            <person name="Neiman D."/>
            <person name="Pearson M."/>
            <person name="Priest M."/>
            <person name="Roberts A."/>
            <person name="Saif S."/>
            <person name="Shea T."/>
            <person name="Sisk P."/>
            <person name="Sykes S."/>
            <person name="Wortman J."/>
            <person name="Nusbaum C."/>
            <person name="Birren B."/>
        </authorList>
    </citation>
    <scope>NUCLEOTIDE SEQUENCE [LARGE SCALE GENOMIC DNA]</scope>
    <source>
        <strain evidence="1 2">VD118</strain>
    </source>
</reference>
<name>R8QY88_BACCE</name>
<protein>
    <submittedName>
        <fullName evidence="1">Uncharacterized protein</fullName>
    </submittedName>
</protein>
<organism evidence="1 2">
    <name type="scientific">Bacillus cereus VD118</name>
    <dbReference type="NCBI Taxonomy" id="1053231"/>
    <lineage>
        <taxon>Bacteria</taxon>
        <taxon>Bacillati</taxon>
        <taxon>Bacillota</taxon>
        <taxon>Bacilli</taxon>
        <taxon>Bacillales</taxon>
        <taxon>Bacillaceae</taxon>
        <taxon>Bacillus</taxon>
        <taxon>Bacillus cereus group</taxon>
    </lineage>
</organism>
<dbReference type="PATRIC" id="fig|1053231.3.peg.695"/>
<proteinExistence type="predicted"/>
<evidence type="ECO:0000313" key="2">
    <source>
        <dbReference type="Proteomes" id="UP000014019"/>
    </source>
</evidence>
<dbReference type="AlphaFoldDB" id="R8QY88"/>